<protein>
    <submittedName>
        <fullName evidence="3">ROK family protein</fullName>
    </submittedName>
</protein>
<dbReference type="EMBL" id="JABEMA010000089">
    <property type="protein sequence ID" value="NNH23017.1"/>
    <property type="molecule type" value="Genomic_DNA"/>
</dbReference>
<accession>A0A849BPT8</accession>
<feature type="non-terminal residue" evidence="3">
    <location>
        <position position="1"/>
    </location>
</feature>
<name>A0A849BPT8_9ACTN</name>
<dbReference type="AlphaFoldDB" id="A0A849BPT8"/>
<organism evidence="3 4">
    <name type="scientific">Pseudokineococcus marinus</name>
    <dbReference type="NCBI Taxonomy" id="351215"/>
    <lineage>
        <taxon>Bacteria</taxon>
        <taxon>Bacillati</taxon>
        <taxon>Actinomycetota</taxon>
        <taxon>Actinomycetes</taxon>
        <taxon>Kineosporiales</taxon>
        <taxon>Kineosporiaceae</taxon>
        <taxon>Pseudokineococcus</taxon>
    </lineage>
</organism>
<keyword evidence="4" id="KW-1185">Reference proteome</keyword>
<dbReference type="SUPFAM" id="SSF53067">
    <property type="entry name" value="Actin-like ATPase domain"/>
    <property type="match status" value="1"/>
</dbReference>
<comment type="similarity">
    <text evidence="1">Belongs to the ROK (NagC/XylR) family.</text>
</comment>
<proteinExistence type="inferred from homology"/>
<dbReference type="RefSeq" id="WP_171202846.1">
    <property type="nucleotide sequence ID" value="NZ_JABEMA010000089.1"/>
</dbReference>
<evidence type="ECO:0000256" key="2">
    <source>
        <dbReference type="SAM" id="MobiDB-lite"/>
    </source>
</evidence>
<dbReference type="Pfam" id="PF00480">
    <property type="entry name" value="ROK"/>
    <property type="match status" value="1"/>
</dbReference>
<dbReference type="PANTHER" id="PTHR18964:SF173">
    <property type="entry name" value="GLUCOKINASE"/>
    <property type="match status" value="1"/>
</dbReference>
<gene>
    <name evidence="3" type="ORF">HLB09_07920</name>
</gene>
<evidence type="ECO:0000256" key="1">
    <source>
        <dbReference type="ARBA" id="ARBA00006479"/>
    </source>
</evidence>
<dbReference type="Gene3D" id="3.30.420.40">
    <property type="match status" value="1"/>
</dbReference>
<dbReference type="PANTHER" id="PTHR18964">
    <property type="entry name" value="ROK (REPRESSOR, ORF, KINASE) FAMILY"/>
    <property type="match status" value="1"/>
</dbReference>
<reference evidence="3 4" key="1">
    <citation type="submission" date="2020-05" db="EMBL/GenBank/DDBJ databases">
        <title>MicrobeNet Type strains.</title>
        <authorList>
            <person name="Nicholson A.C."/>
        </authorList>
    </citation>
    <scope>NUCLEOTIDE SEQUENCE [LARGE SCALE GENOMIC DNA]</scope>
    <source>
        <strain evidence="3 4">JCM 14547</strain>
    </source>
</reference>
<dbReference type="InterPro" id="IPR043129">
    <property type="entry name" value="ATPase_NBD"/>
</dbReference>
<feature type="region of interest" description="Disordered" evidence="2">
    <location>
        <begin position="1"/>
        <end position="44"/>
    </location>
</feature>
<dbReference type="InterPro" id="IPR000600">
    <property type="entry name" value="ROK"/>
</dbReference>
<evidence type="ECO:0000313" key="3">
    <source>
        <dbReference type="EMBL" id="NNH23017.1"/>
    </source>
</evidence>
<feature type="compositionally biased region" description="Basic residues" evidence="2">
    <location>
        <begin position="1"/>
        <end position="11"/>
    </location>
</feature>
<evidence type="ECO:0000313" key="4">
    <source>
        <dbReference type="Proteomes" id="UP000555552"/>
    </source>
</evidence>
<feature type="compositionally biased region" description="Low complexity" evidence="2">
    <location>
        <begin position="28"/>
        <end position="39"/>
    </location>
</feature>
<sequence length="171" mass="17089">DERRSAGRRRAGAGAPRVGPGPGPGAGPRPRAGAGVPGSSDDGTTLEALASGTAVAARLRAHGREARTSRDVVALVRAGDPLALDLVRQAGRDLGEVLSTCVNLLNPGALVVGGSLALAGEDLLAGVREVVYRRSTPLATRHLTIATPRAGADGALLGAALVVAQHLLDPA</sequence>
<comment type="caution">
    <text evidence="3">The sequence shown here is derived from an EMBL/GenBank/DDBJ whole genome shotgun (WGS) entry which is preliminary data.</text>
</comment>
<dbReference type="Proteomes" id="UP000555552">
    <property type="component" value="Unassembled WGS sequence"/>
</dbReference>